<evidence type="ECO:0000313" key="2">
    <source>
        <dbReference type="EMBL" id="KAK1631306.1"/>
    </source>
</evidence>
<gene>
    <name evidence="2" type="ORF">QYE76_005621</name>
</gene>
<accession>A0AAD8W3K8</accession>
<name>A0AAD8W3K8_LOLMU</name>
<dbReference type="AlphaFoldDB" id="A0AAD8W3K8"/>
<evidence type="ECO:0000256" key="1">
    <source>
        <dbReference type="SAM" id="MobiDB-lite"/>
    </source>
</evidence>
<comment type="caution">
    <text evidence="2">The sequence shown here is derived from an EMBL/GenBank/DDBJ whole genome shotgun (WGS) entry which is preliminary data.</text>
</comment>
<protein>
    <submittedName>
        <fullName evidence="2">Uncharacterized protein</fullName>
    </submittedName>
</protein>
<feature type="region of interest" description="Disordered" evidence="1">
    <location>
        <begin position="1"/>
        <end position="141"/>
    </location>
</feature>
<dbReference type="EMBL" id="JAUUTY010000005">
    <property type="protein sequence ID" value="KAK1631306.1"/>
    <property type="molecule type" value="Genomic_DNA"/>
</dbReference>
<reference evidence="2" key="1">
    <citation type="submission" date="2023-07" db="EMBL/GenBank/DDBJ databases">
        <title>A chromosome-level genome assembly of Lolium multiflorum.</title>
        <authorList>
            <person name="Chen Y."/>
            <person name="Copetti D."/>
            <person name="Kolliker R."/>
            <person name="Studer B."/>
        </authorList>
    </citation>
    <scope>NUCLEOTIDE SEQUENCE</scope>
    <source>
        <strain evidence="2">02402/16</strain>
        <tissue evidence="2">Leaf</tissue>
    </source>
</reference>
<sequence>MASVDLEAPSGRDLKSPLKTSTSGGIGKNPKARASPGEKLPNASNGVSALVSLPPLPEGGEVEERVVVNEDNQDAPVPDSEPAGSRKSAGSSEKEAESEGTTSAQSPPPVSPRNKRKRADVEDSGTSKAEEAAPSRQKAAYDPYLEALISSGDEEEVPAFDVAARPMIKELIRIGAQFIGYREYASKTEGIEQADAIVTAVPYFFKKTEPKTFLALAKDFNPPEDLGLKMRQ</sequence>
<evidence type="ECO:0000313" key="3">
    <source>
        <dbReference type="Proteomes" id="UP001231189"/>
    </source>
</evidence>
<keyword evidence="3" id="KW-1185">Reference proteome</keyword>
<proteinExistence type="predicted"/>
<dbReference type="Proteomes" id="UP001231189">
    <property type="component" value="Unassembled WGS sequence"/>
</dbReference>
<organism evidence="2 3">
    <name type="scientific">Lolium multiflorum</name>
    <name type="common">Italian ryegrass</name>
    <name type="synonym">Lolium perenne subsp. multiflorum</name>
    <dbReference type="NCBI Taxonomy" id="4521"/>
    <lineage>
        <taxon>Eukaryota</taxon>
        <taxon>Viridiplantae</taxon>
        <taxon>Streptophyta</taxon>
        <taxon>Embryophyta</taxon>
        <taxon>Tracheophyta</taxon>
        <taxon>Spermatophyta</taxon>
        <taxon>Magnoliopsida</taxon>
        <taxon>Liliopsida</taxon>
        <taxon>Poales</taxon>
        <taxon>Poaceae</taxon>
        <taxon>BOP clade</taxon>
        <taxon>Pooideae</taxon>
        <taxon>Poodae</taxon>
        <taxon>Poeae</taxon>
        <taxon>Poeae Chloroplast Group 2 (Poeae type)</taxon>
        <taxon>Loliodinae</taxon>
        <taxon>Loliinae</taxon>
        <taxon>Lolium</taxon>
    </lineage>
</organism>